<gene>
    <name evidence="2" type="ORF">B0H17DRAFT_636532</name>
</gene>
<proteinExistence type="predicted"/>
<keyword evidence="3" id="KW-1185">Reference proteome</keyword>
<sequence>MELAAFTASTRNAPLGSISVFRNLMTEVQLRSHKGVTRSVIRLALEAETEYQKIVGSDSRPPAEPDFKVMTLQQAQSLILRKPLHRRAPPVLSPSYLSHSPPRRPPRVPAALDHRGRPQNIHRAPRSKRLARGGIKPMRKRFNEATKALRNSPCLHRIYHFTDYPSARQFLTAIVAAIPVQPSTPWPAPKCGCHLRSAR</sequence>
<organism evidence="2 3">
    <name type="scientific">Mycena rosella</name>
    <name type="common">Pink bonnet</name>
    <name type="synonym">Agaricus rosellus</name>
    <dbReference type="NCBI Taxonomy" id="1033263"/>
    <lineage>
        <taxon>Eukaryota</taxon>
        <taxon>Fungi</taxon>
        <taxon>Dikarya</taxon>
        <taxon>Basidiomycota</taxon>
        <taxon>Agaricomycotina</taxon>
        <taxon>Agaricomycetes</taxon>
        <taxon>Agaricomycetidae</taxon>
        <taxon>Agaricales</taxon>
        <taxon>Marasmiineae</taxon>
        <taxon>Mycenaceae</taxon>
        <taxon>Mycena</taxon>
    </lineage>
</organism>
<dbReference type="EMBL" id="JARKIE010000072">
    <property type="protein sequence ID" value="KAJ7689389.1"/>
    <property type="molecule type" value="Genomic_DNA"/>
</dbReference>
<evidence type="ECO:0000313" key="3">
    <source>
        <dbReference type="Proteomes" id="UP001221757"/>
    </source>
</evidence>
<feature type="region of interest" description="Disordered" evidence="1">
    <location>
        <begin position="92"/>
        <end position="128"/>
    </location>
</feature>
<evidence type="ECO:0000256" key="1">
    <source>
        <dbReference type="SAM" id="MobiDB-lite"/>
    </source>
</evidence>
<comment type="caution">
    <text evidence="2">The sequence shown here is derived from an EMBL/GenBank/DDBJ whole genome shotgun (WGS) entry which is preliminary data.</text>
</comment>
<dbReference type="AlphaFoldDB" id="A0AAD7DDX7"/>
<reference evidence="2" key="1">
    <citation type="submission" date="2023-03" db="EMBL/GenBank/DDBJ databases">
        <title>Massive genome expansion in bonnet fungi (Mycena s.s.) driven by repeated elements and novel gene families across ecological guilds.</title>
        <authorList>
            <consortium name="Lawrence Berkeley National Laboratory"/>
            <person name="Harder C.B."/>
            <person name="Miyauchi S."/>
            <person name="Viragh M."/>
            <person name="Kuo A."/>
            <person name="Thoen E."/>
            <person name="Andreopoulos B."/>
            <person name="Lu D."/>
            <person name="Skrede I."/>
            <person name="Drula E."/>
            <person name="Henrissat B."/>
            <person name="Morin E."/>
            <person name="Kohler A."/>
            <person name="Barry K."/>
            <person name="LaButti K."/>
            <person name="Morin E."/>
            <person name="Salamov A."/>
            <person name="Lipzen A."/>
            <person name="Mereny Z."/>
            <person name="Hegedus B."/>
            <person name="Baldrian P."/>
            <person name="Stursova M."/>
            <person name="Weitz H."/>
            <person name="Taylor A."/>
            <person name="Grigoriev I.V."/>
            <person name="Nagy L.G."/>
            <person name="Martin F."/>
            <person name="Kauserud H."/>
        </authorList>
    </citation>
    <scope>NUCLEOTIDE SEQUENCE</scope>
    <source>
        <strain evidence="2">CBHHK067</strain>
    </source>
</reference>
<protein>
    <submittedName>
        <fullName evidence="2">Uncharacterized protein</fullName>
    </submittedName>
</protein>
<evidence type="ECO:0000313" key="2">
    <source>
        <dbReference type="EMBL" id="KAJ7689389.1"/>
    </source>
</evidence>
<name>A0AAD7DDX7_MYCRO</name>
<dbReference type="Proteomes" id="UP001221757">
    <property type="component" value="Unassembled WGS sequence"/>
</dbReference>
<accession>A0AAD7DDX7</accession>